<dbReference type="Gramene" id="PUZ66550">
    <property type="protein sequence ID" value="PUZ66550"/>
    <property type="gene ID" value="GQ55_3G323000"/>
</dbReference>
<proteinExistence type="predicted"/>
<evidence type="ECO:0000313" key="3">
    <source>
        <dbReference type="Proteomes" id="UP000244336"/>
    </source>
</evidence>
<protein>
    <recommendedName>
        <fullName evidence="4">CCHC-type domain-containing protein</fullName>
    </recommendedName>
</protein>
<feature type="region of interest" description="Disordered" evidence="1">
    <location>
        <begin position="67"/>
        <end position="126"/>
    </location>
</feature>
<sequence>MVSNQGWSEEHLQSRTKGIHTVKEADMLSAKMDLLLRKLVEREEIKKQMYHSVQAIDSHSLCEVCRNGGHSGNDCPKTREDDAFINQNNNNGYRPQGGQGWNQSRPPYQGGRSRGNPRLPLKISAW</sequence>
<dbReference type="EMBL" id="CM009751">
    <property type="protein sequence ID" value="PUZ66550.1"/>
    <property type="molecule type" value="Genomic_DNA"/>
</dbReference>
<name>A0A2T7EFE8_9POAL</name>
<dbReference type="OrthoDB" id="694203at2759"/>
<evidence type="ECO:0000313" key="2">
    <source>
        <dbReference type="EMBL" id="PUZ66550.1"/>
    </source>
</evidence>
<reference evidence="2 3" key="1">
    <citation type="submission" date="2018-04" db="EMBL/GenBank/DDBJ databases">
        <title>WGS assembly of Panicum hallii var. hallii HAL2.</title>
        <authorList>
            <person name="Lovell J."/>
            <person name="Jenkins J."/>
            <person name="Lowry D."/>
            <person name="Mamidi S."/>
            <person name="Sreedasyam A."/>
            <person name="Weng X."/>
            <person name="Barry K."/>
            <person name="Bonette J."/>
            <person name="Campitelli B."/>
            <person name="Daum C."/>
            <person name="Gordon S."/>
            <person name="Gould B."/>
            <person name="Lipzen A."/>
            <person name="MacQueen A."/>
            <person name="Palacio-Mejia J."/>
            <person name="Plott C."/>
            <person name="Shakirov E."/>
            <person name="Shu S."/>
            <person name="Yoshinaga Y."/>
            <person name="Zane M."/>
            <person name="Rokhsar D."/>
            <person name="Grimwood J."/>
            <person name="Schmutz J."/>
            <person name="Juenger T."/>
        </authorList>
    </citation>
    <scope>NUCLEOTIDE SEQUENCE [LARGE SCALE GENOMIC DNA]</scope>
    <source>
        <strain evidence="3">cv. HAL2</strain>
    </source>
</reference>
<accession>A0A2T7EFE8</accession>
<dbReference type="AlphaFoldDB" id="A0A2T7EFE8"/>
<evidence type="ECO:0000256" key="1">
    <source>
        <dbReference type="SAM" id="MobiDB-lite"/>
    </source>
</evidence>
<gene>
    <name evidence="2" type="ORF">GQ55_3G323000</name>
</gene>
<dbReference type="Proteomes" id="UP000244336">
    <property type="component" value="Chromosome 3"/>
</dbReference>
<evidence type="ECO:0008006" key="4">
    <source>
        <dbReference type="Google" id="ProtNLM"/>
    </source>
</evidence>
<organism evidence="2 3">
    <name type="scientific">Panicum hallii var. hallii</name>
    <dbReference type="NCBI Taxonomy" id="1504633"/>
    <lineage>
        <taxon>Eukaryota</taxon>
        <taxon>Viridiplantae</taxon>
        <taxon>Streptophyta</taxon>
        <taxon>Embryophyta</taxon>
        <taxon>Tracheophyta</taxon>
        <taxon>Spermatophyta</taxon>
        <taxon>Magnoliopsida</taxon>
        <taxon>Liliopsida</taxon>
        <taxon>Poales</taxon>
        <taxon>Poaceae</taxon>
        <taxon>PACMAD clade</taxon>
        <taxon>Panicoideae</taxon>
        <taxon>Panicodae</taxon>
        <taxon>Paniceae</taxon>
        <taxon>Panicinae</taxon>
        <taxon>Panicum</taxon>
        <taxon>Panicum sect. Panicum</taxon>
    </lineage>
</organism>
<keyword evidence="3" id="KW-1185">Reference proteome</keyword>